<gene>
    <name evidence="3" type="ORF">EKH83_00310</name>
    <name evidence="2" type="ORF">F1649_11015</name>
</gene>
<dbReference type="GO" id="GO:0003700">
    <property type="term" value="F:DNA-binding transcription factor activity"/>
    <property type="evidence" value="ECO:0007669"/>
    <property type="project" value="InterPro"/>
</dbReference>
<dbReference type="RefSeq" id="WP_128767388.1">
    <property type="nucleotide sequence ID" value="NZ_RXOC01000001.1"/>
</dbReference>
<dbReference type="GO" id="GO:0043565">
    <property type="term" value="F:sequence-specific DNA binding"/>
    <property type="evidence" value="ECO:0007669"/>
    <property type="project" value="InterPro"/>
</dbReference>
<accession>A0A4Q0MG34</accession>
<organism evidence="3 4">
    <name type="scientific">Arcticibacter tournemirensis</name>
    <dbReference type="NCBI Taxonomy" id="699437"/>
    <lineage>
        <taxon>Bacteria</taxon>
        <taxon>Pseudomonadati</taxon>
        <taxon>Bacteroidota</taxon>
        <taxon>Sphingobacteriia</taxon>
        <taxon>Sphingobacteriales</taxon>
        <taxon>Sphingobacteriaceae</taxon>
        <taxon>Arcticibacter</taxon>
    </lineage>
</organism>
<sequence>MLKATKILEQHAPYKFPGINNLAISCNISASKLKRDFKMAHGITPLEYFRNLQINYVSGMLSGKEKTAKQLAMELGFKKSSTFSAWYKKVISKNKTNI</sequence>
<evidence type="ECO:0000313" key="5">
    <source>
        <dbReference type="Proteomes" id="UP000322918"/>
    </source>
</evidence>
<dbReference type="OrthoDB" id="9802228at2"/>
<proteinExistence type="predicted"/>
<dbReference type="Proteomes" id="UP000290848">
    <property type="component" value="Unassembled WGS sequence"/>
</dbReference>
<reference evidence="3 4" key="1">
    <citation type="submission" date="2018-12" db="EMBL/GenBank/DDBJ databases">
        <title>The Draft Genome Sequence of the Soil Bacterium Pedobacter tournemirensis R1.</title>
        <authorList>
            <person name="He J."/>
        </authorList>
    </citation>
    <scope>NUCLEOTIDE SEQUENCE [LARGE SCALE GENOMIC DNA]</scope>
    <source>
        <strain evidence="3 4">R1</strain>
    </source>
</reference>
<name>A0A4Q0MG34_9SPHI</name>
<reference evidence="2 5" key="2">
    <citation type="submission" date="2019-09" db="EMBL/GenBank/DDBJ databases">
        <title>Pararcticibacter amylolyticus gen. nov., sp. nov., isolated from a rottenly hemp rope, and reclassification of Pedobacter tournemirensis as Pararcticibacter tournemirensis comb. nov.</title>
        <authorList>
            <person name="Cai Y."/>
        </authorList>
    </citation>
    <scope>NUCLEOTIDE SEQUENCE [LARGE SCALE GENOMIC DNA]</scope>
    <source>
        <strain evidence="2 5">TF5-37.2-LB10</strain>
    </source>
</reference>
<dbReference type="PROSITE" id="PS51257">
    <property type="entry name" value="PROKAR_LIPOPROTEIN"/>
    <property type="match status" value="1"/>
</dbReference>
<dbReference type="EMBL" id="RXOC01000001">
    <property type="protein sequence ID" value="RXF72203.1"/>
    <property type="molecule type" value="Genomic_DNA"/>
</dbReference>
<evidence type="ECO:0000313" key="2">
    <source>
        <dbReference type="EMBL" id="KAA8482773.1"/>
    </source>
</evidence>
<dbReference type="AlphaFoldDB" id="A0A4Q0MG34"/>
<dbReference type="PROSITE" id="PS01124">
    <property type="entry name" value="HTH_ARAC_FAMILY_2"/>
    <property type="match status" value="1"/>
</dbReference>
<dbReference type="EMBL" id="VWNE01000015">
    <property type="protein sequence ID" value="KAA8482773.1"/>
    <property type="molecule type" value="Genomic_DNA"/>
</dbReference>
<evidence type="ECO:0000313" key="3">
    <source>
        <dbReference type="EMBL" id="RXF72203.1"/>
    </source>
</evidence>
<dbReference type="Gene3D" id="1.10.10.60">
    <property type="entry name" value="Homeodomain-like"/>
    <property type="match status" value="2"/>
</dbReference>
<dbReference type="Proteomes" id="UP000322918">
    <property type="component" value="Unassembled WGS sequence"/>
</dbReference>
<evidence type="ECO:0000313" key="4">
    <source>
        <dbReference type="Proteomes" id="UP000290848"/>
    </source>
</evidence>
<comment type="caution">
    <text evidence="3">The sequence shown here is derived from an EMBL/GenBank/DDBJ whole genome shotgun (WGS) entry which is preliminary data.</text>
</comment>
<evidence type="ECO:0000259" key="1">
    <source>
        <dbReference type="PROSITE" id="PS01124"/>
    </source>
</evidence>
<keyword evidence="5" id="KW-1185">Reference proteome</keyword>
<dbReference type="InterPro" id="IPR018060">
    <property type="entry name" value="HTH_AraC"/>
</dbReference>
<protein>
    <submittedName>
        <fullName evidence="3">AraC family transcriptional regulator</fullName>
    </submittedName>
    <submittedName>
        <fullName evidence="2">Helix-turn-helix transcriptional regulator</fullName>
    </submittedName>
</protein>
<feature type="domain" description="HTH araC/xylS-type" evidence="1">
    <location>
        <begin position="2"/>
        <end position="98"/>
    </location>
</feature>
<dbReference type="Pfam" id="PF12833">
    <property type="entry name" value="HTH_18"/>
    <property type="match status" value="1"/>
</dbReference>
<dbReference type="SMART" id="SM00342">
    <property type="entry name" value="HTH_ARAC"/>
    <property type="match status" value="1"/>
</dbReference>